<protein>
    <submittedName>
        <fullName evidence="2">Uncharacterized protein</fullName>
    </submittedName>
</protein>
<evidence type="ECO:0000313" key="2">
    <source>
        <dbReference type="EMBL" id="CAH4030282.1"/>
    </source>
</evidence>
<proteinExistence type="predicted"/>
<dbReference type="Proteomes" id="UP001152562">
    <property type="component" value="Unassembled WGS sequence"/>
</dbReference>
<reference evidence="2" key="1">
    <citation type="submission" date="2022-05" db="EMBL/GenBank/DDBJ databases">
        <authorList>
            <person name="Okamura Y."/>
        </authorList>
    </citation>
    <scope>NUCLEOTIDE SEQUENCE</scope>
</reference>
<keyword evidence="3" id="KW-1185">Reference proteome</keyword>
<name>A0A9P0XBR7_PIEBR</name>
<dbReference type="EMBL" id="CALOZG010000010">
    <property type="protein sequence ID" value="CAH4030282.1"/>
    <property type="molecule type" value="Genomic_DNA"/>
</dbReference>
<organism evidence="2 3">
    <name type="scientific">Pieris brassicae</name>
    <name type="common">White butterfly</name>
    <name type="synonym">Large white butterfly</name>
    <dbReference type="NCBI Taxonomy" id="7116"/>
    <lineage>
        <taxon>Eukaryota</taxon>
        <taxon>Metazoa</taxon>
        <taxon>Ecdysozoa</taxon>
        <taxon>Arthropoda</taxon>
        <taxon>Hexapoda</taxon>
        <taxon>Insecta</taxon>
        <taxon>Pterygota</taxon>
        <taxon>Neoptera</taxon>
        <taxon>Endopterygota</taxon>
        <taxon>Lepidoptera</taxon>
        <taxon>Glossata</taxon>
        <taxon>Ditrysia</taxon>
        <taxon>Papilionoidea</taxon>
        <taxon>Pieridae</taxon>
        <taxon>Pierinae</taxon>
        <taxon>Pieris</taxon>
    </lineage>
</organism>
<dbReference type="AlphaFoldDB" id="A0A9P0XBR7"/>
<gene>
    <name evidence="2" type="ORF">PIBRA_LOCUS6948</name>
</gene>
<evidence type="ECO:0000313" key="3">
    <source>
        <dbReference type="Proteomes" id="UP001152562"/>
    </source>
</evidence>
<accession>A0A9P0XBR7</accession>
<sequence>MRDVEQTDTHIGTQTLEAPLPSRSRVWFSSVGKRDGRRTREQARAQTPAARLPPPAGRARSRSTRWADGYRFAPRTSTVPFYCICTVHTSFLPIGTVAVTIKNNYIS</sequence>
<feature type="compositionally biased region" description="Basic and acidic residues" evidence="1">
    <location>
        <begin position="32"/>
        <end position="43"/>
    </location>
</feature>
<feature type="region of interest" description="Disordered" evidence="1">
    <location>
        <begin position="31"/>
        <end position="63"/>
    </location>
</feature>
<evidence type="ECO:0000256" key="1">
    <source>
        <dbReference type="SAM" id="MobiDB-lite"/>
    </source>
</evidence>
<comment type="caution">
    <text evidence="2">The sequence shown here is derived from an EMBL/GenBank/DDBJ whole genome shotgun (WGS) entry which is preliminary data.</text>
</comment>